<organism evidence="2 3">
    <name type="scientific">Antrodiella citrinella</name>
    <dbReference type="NCBI Taxonomy" id="2447956"/>
    <lineage>
        <taxon>Eukaryota</taxon>
        <taxon>Fungi</taxon>
        <taxon>Dikarya</taxon>
        <taxon>Basidiomycota</taxon>
        <taxon>Agaricomycotina</taxon>
        <taxon>Agaricomycetes</taxon>
        <taxon>Polyporales</taxon>
        <taxon>Steccherinaceae</taxon>
        <taxon>Antrodiella</taxon>
    </lineage>
</organism>
<feature type="region of interest" description="Disordered" evidence="1">
    <location>
        <begin position="402"/>
        <end position="539"/>
    </location>
</feature>
<dbReference type="EMBL" id="SGPM01000085">
    <property type="protein sequence ID" value="THH30338.1"/>
    <property type="molecule type" value="Genomic_DNA"/>
</dbReference>
<gene>
    <name evidence="2" type="ORF">EUX98_g3855</name>
</gene>
<evidence type="ECO:0000313" key="3">
    <source>
        <dbReference type="Proteomes" id="UP000308730"/>
    </source>
</evidence>
<feature type="compositionally biased region" description="Basic and acidic residues" evidence="1">
    <location>
        <begin position="146"/>
        <end position="155"/>
    </location>
</feature>
<feature type="compositionally biased region" description="Acidic residues" evidence="1">
    <location>
        <begin position="288"/>
        <end position="313"/>
    </location>
</feature>
<dbReference type="AlphaFoldDB" id="A0A4S4MY00"/>
<accession>A0A4S4MY00</accession>
<dbReference type="Proteomes" id="UP000308730">
    <property type="component" value="Unassembled WGS sequence"/>
</dbReference>
<protein>
    <submittedName>
        <fullName evidence="2">Uncharacterized protein</fullName>
    </submittedName>
</protein>
<comment type="caution">
    <text evidence="2">The sequence shown here is derived from an EMBL/GenBank/DDBJ whole genome shotgun (WGS) entry which is preliminary data.</text>
</comment>
<feature type="compositionally biased region" description="Basic and acidic residues" evidence="1">
    <location>
        <begin position="187"/>
        <end position="199"/>
    </location>
</feature>
<dbReference type="OrthoDB" id="434647at2759"/>
<feature type="region of interest" description="Disordered" evidence="1">
    <location>
        <begin position="137"/>
        <end position="313"/>
    </location>
</feature>
<feature type="compositionally biased region" description="Basic and acidic residues" evidence="1">
    <location>
        <begin position="246"/>
        <end position="263"/>
    </location>
</feature>
<feature type="compositionally biased region" description="Acidic residues" evidence="1">
    <location>
        <begin position="233"/>
        <end position="242"/>
    </location>
</feature>
<evidence type="ECO:0000313" key="2">
    <source>
        <dbReference type="EMBL" id="THH30338.1"/>
    </source>
</evidence>
<feature type="compositionally biased region" description="Low complexity" evidence="1">
    <location>
        <begin position="1"/>
        <end position="21"/>
    </location>
</feature>
<feature type="compositionally biased region" description="Polar residues" evidence="1">
    <location>
        <begin position="332"/>
        <end position="377"/>
    </location>
</feature>
<keyword evidence="3" id="KW-1185">Reference proteome</keyword>
<name>A0A4S4MY00_9APHY</name>
<evidence type="ECO:0000256" key="1">
    <source>
        <dbReference type="SAM" id="MobiDB-lite"/>
    </source>
</evidence>
<reference evidence="2 3" key="1">
    <citation type="submission" date="2019-02" db="EMBL/GenBank/DDBJ databases">
        <title>Genome sequencing of the rare red list fungi Antrodiella citrinella (Flaviporus citrinellus).</title>
        <authorList>
            <person name="Buettner E."/>
            <person name="Kellner H."/>
        </authorList>
    </citation>
    <scope>NUCLEOTIDE SEQUENCE [LARGE SCALE GENOMIC DNA]</scope>
    <source>
        <strain evidence="2 3">DSM 108506</strain>
    </source>
</reference>
<feature type="region of interest" description="Disordered" evidence="1">
    <location>
        <begin position="1"/>
        <end position="114"/>
    </location>
</feature>
<proteinExistence type="predicted"/>
<sequence>MDFVTSFFHPSQPPSTSQSGSDDGRGLYPPAASATSNERNARHRGSVMANANGDPPILEPTETVHGAVRSRRRPLESAHARTNSGRPQLAASRFSSRDRAAQSSRSQTDKKYEVWVPPQAAYDEEHLELIPPHREDLHPLAAGHRNSGDDWRKYEPFPSAYPATPLVSTSRLPSDRPARDSMVVISEEPRFDEPGDWRQYEAFPSAYPATPLHKAAGLPPSGPPPPQSHLDGVPEEASDTEMSDNPLERDERDFQGSLERQREVLSPNSASSSDLEDNPGAQRAGGEAVEEGMDIDESYGDDEDEDGDDDEYDFDVTLRTPARMSRLENISKASSTLTDASTGLSTGLSTVDNGSPFRTRTNSDASTLLNGSDSSSVVGHKRPRPLQEEVVRARLAPIRKPAHVPSKIAVRPAPPVGKRTRSRATASTRRPAQAVELSVALNDTESEASNAAAGTVKKRRLGPPADLRKARPMLSGKSASDRTIKGTVPTRTDNEIATVFDSSTVRTRSKNRPALPSIRSTKGQKTDDETPGVSVGEVHDTKVRRIVAPAIGTRRSNRS</sequence>
<feature type="region of interest" description="Disordered" evidence="1">
    <location>
        <begin position="332"/>
        <end position="388"/>
    </location>
</feature>